<evidence type="ECO:0000256" key="2">
    <source>
        <dbReference type="ARBA" id="ARBA00011738"/>
    </source>
</evidence>
<evidence type="ECO:0000256" key="10">
    <source>
        <dbReference type="PIRSR" id="PIRSR000350-3"/>
    </source>
</evidence>
<dbReference type="InterPro" id="IPR012999">
    <property type="entry name" value="Pyr_OxRdtase_I_AS"/>
</dbReference>
<protein>
    <submittedName>
        <fullName evidence="15">Glutathione-disulfide reductase</fullName>
    </submittedName>
</protein>
<dbReference type="InterPro" id="IPR001100">
    <property type="entry name" value="Pyr_nuc-diS_OxRdtase"/>
</dbReference>
<keyword evidence="6 12" id="KW-0560">Oxidoreductase</keyword>
<comment type="subunit">
    <text evidence="2">Homodimer.</text>
</comment>
<evidence type="ECO:0000256" key="6">
    <source>
        <dbReference type="ARBA" id="ARBA00023002"/>
    </source>
</evidence>
<dbReference type="InterPro" id="IPR016156">
    <property type="entry name" value="FAD/NAD-linked_Rdtase_dimer_sf"/>
</dbReference>
<feature type="active site" description="Proton acceptor" evidence="9">
    <location>
        <position position="444"/>
    </location>
</feature>
<reference evidence="15 16" key="1">
    <citation type="submission" date="2018-04" db="EMBL/GenBank/DDBJ databases">
        <title>Polynucleobacter sp. UK-Long2-W17 genome.</title>
        <authorList>
            <person name="Hahn M.W."/>
        </authorList>
    </citation>
    <scope>NUCLEOTIDE SEQUENCE [LARGE SCALE GENOMIC DNA]</scope>
    <source>
        <strain evidence="15 16">UK-Long2-W17</strain>
    </source>
</reference>
<dbReference type="KEGG" id="pard:DN92_04935"/>
<dbReference type="Gene3D" id="3.50.50.60">
    <property type="entry name" value="FAD/NAD(P)-binding domain"/>
    <property type="match status" value="2"/>
</dbReference>
<evidence type="ECO:0000313" key="16">
    <source>
        <dbReference type="Proteomes" id="UP000501090"/>
    </source>
</evidence>
<evidence type="ECO:0000256" key="12">
    <source>
        <dbReference type="RuleBase" id="RU003691"/>
    </source>
</evidence>
<evidence type="ECO:0000256" key="8">
    <source>
        <dbReference type="ARBA" id="ARBA00023284"/>
    </source>
</evidence>
<comment type="cofactor">
    <cofactor evidence="10">
        <name>FAD</name>
        <dbReference type="ChEBI" id="CHEBI:57692"/>
    </cofactor>
    <text evidence="10">Binds 1 FAD per subunit.</text>
</comment>
<dbReference type="GO" id="GO:0050660">
    <property type="term" value="F:flavin adenine dinucleotide binding"/>
    <property type="evidence" value="ECO:0007669"/>
    <property type="project" value="InterPro"/>
</dbReference>
<evidence type="ECO:0000256" key="3">
    <source>
        <dbReference type="ARBA" id="ARBA00022630"/>
    </source>
</evidence>
<dbReference type="PRINTS" id="PR00411">
    <property type="entry name" value="PNDRDTASEI"/>
</dbReference>
<sequence length="463" mass="50704">MTTHNYDVDYFVIGGGSGGVRSARIASQLGAKVAISEEFQYGGTCVVRGCVPKKLMVYASHFSEMFQDSKGFGWEFEEPNFSWQALIEGKNHEISRLSSVYEKNLLTSDVRVFKGHTSLIDAHTVQIEGESISIVTAKYILIATGGKPALPSIPGIEYAISSNEVFYLQKQPKNILIVGAGYIALEFAGIFHGLGSRVRVIHRGQDILGASFDADVRKHLKEELTNKGIQFELSCELERIEKNDEGKFSVFFKDGRNSQHQIDQVMFATGRIPNTKHLNLEQTGVNLSKNGAVEVNAYGKSSIDSIYAVGDVSSRVALTPVAIREGNAVAQTLFGKEAVTVDLSQVPSAVFTQPPIGTVGLTEQQALELYKEIDIYEAHFKALKSALSNRLDKVYMKLLVDVKTQQVVGAHMIGDEAPEIIQAIAIAIRMGATKQDFDATIAIHPTVAEELVTMKTAIRKCLE</sequence>
<evidence type="ECO:0000256" key="4">
    <source>
        <dbReference type="ARBA" id="ARBA00022827"/>
    </source>
</evidence>
<name>A0A6M9PNR5_9BURK</name>
<feature type="binding site" evidence="10">
    <location>
        <begin position="179"/>
        <end position="186"/>
    </location>
    <ligand>
        <name>NAD(+)</name>
        <dbReference type="ChEBI" id="CHEBI:57540"/>
    </ligand>
</feature>
<dbReference type="Proteomes" id="UP000501090">
    <property type="component" value="Chromosome"/>
</dbReference>
<dbReference type="Gene3D" id="3.30.390.30">
    <property type="match status" value="1"/>
</dbReference>
<dbReference type="PANTHER" id="PTHR42737:SF2">
    <property type="entry name" value="GLUTATHIONE REDUCTASE"/>
    <property type="match status" value="1"/>
</dbReference>
<dbReference type="GO" id="GO:0004362">
    <property type="term" value="F:glutathione-disulfide reductase (NADPH) activity"/>
    <property type="evidence" value="ECO:0007669"/>
    <property type="project" value="TreeGrafter"/>
</dbReference>
<dbReference type="AlphaFoldDB" id="A0A6M9PNR5"/>
<dbReference type="GO" id="GO:0006749">
    <property type="term" value="P:glutathione metabolic process"/>
    <property type="evidence" value="ECO:0007669"/>
    <property type="project" value="TreeGrafter"/>
</dbReference>
<dbReference type="InterPro" id="IPR036188">
    <property type="entry name" value="FAD/NAD-bd_sf"/>
</dbReference>
<feature type="binding site" evidence="10">
    <location>
        <position position="54"/>
    </location>
    <ligand>
        <name>FAD</name>
        <dbReference type="ChEBI" id="CHEBI:57692"/>
    </ligand>
</feature>
<keyword evidence="10" id="KW-0547">Nucleotide-binding</keyword>
<keyword evidence="7" id="KW-1015">Disulfide bond</keyword>
<dbReference type="SUPFAM" id="SSF55424">
    <property type="entry name" value="FAD/NAD-linked reductases, dimerisation (C-terminal) domain"/>
    <property type="match status" value="1"/>
</dbReference>
<dbReference type="InterPro" id="IPR046952">
    <property type="entry name" value="GSHR/TRXR-like"/>
</dbReference>
<dbReference type="PIRSF" id="PIRSF000350">
    <property type="entry name" value="Mercury_reductase_MerA"/>
    <property type="match status" value="1"/>
</dbReference>
<accession>A0A6M9PNR5</accession>
<dbReference type="NCBIfam" id="NF004776">
    <property type="entry name" value="PRK06116.1"/>
    <property type="match status" value="1"/>
</dbReference>
<dbReference type="InterPro" id="IPR004099">
    <property type="entry name" value="Pyr_nucl-diS_OxRdtase_dimer"/>
</dbReference>
<dbReference type="EMBL" id="CP028940">
    <property type="protein sequence ID" value="QKM60437.1"/>
    <property type="molecule type" value="Genomic_DNA"/>
</dbReference>
<dbReference type="FunFam" id="3.50.50.60:FF:000051">
    <property type="entry name" value="Glutathione reductase"/>
    <property type="match status" value="1"/>
</dbReference>
<gene>
    <name evidence="15" type="ORF">DN92_04935</name>
</gene>
<evidence type="ECO:0000256" key="1">
    <source>
        <dbReference type="ARBA" id="ARBA00007532"/>
    </source>
</evidence>
<evidence type="ECO:0000259" key="13">
    <source>
        <dbReference type="Pfam" id="PF02852"/>
    </source>
</evidence>
<feature type="binding site" evidence="10">
    <location>
        <position position="270"/>
    </location>
    <ligand>
        <name>NAD(+)</name>
        <dbReference type="ChEBI" id="CHEBI:57540"/>
    </ligand>
</feature>
<dbReference type="PRINTS" id="PR00368">
    <property type="entry name" value="FADPNR"/>
</dbReference>
<organism evidence="15 16">
    <name type="scientific">Polynucleobacter arcticus</name>
    <dbReference type="NCBI Taxonomy" id="1743165"/>
    <lineage>
        <taxon>Bacteria</taxon>
        <taxon>Pseudomonadati</taxon>
        <taxon>Pseudomonadota</taxon>
        <taxon>Betaproteobacteria</taxon>
        <taxon>Burkholderiales</taxon>
        <taxon>Burkholderiaceae</taxon>
        <taxon>Polynucleobacter</taxon>
    </lineage>
</organism>
<evidence type="ECO:0000256" key="7">
    <source>
        <dbReference type="ARBA" id="ARBA00023157"/>
    </source>
</evidence>
<dbReference type="Pfam" id="PF02852">
    <property type="entry name" value="Pyr_redox_dim"/>
    <property type="match status" value="1"/>
</dbReference>
<dbReference type="GO" id="GO:0045454">
    <property type="term" value="P:cell redox homeostasis"/>
    <property type="evidence" value="ECO:0007669"/>
    <property type="project" value="InterPro"/>
</dbReference>
<dbReference type="PROSITE" id="PS00076">
    <property type="entry name" value="PYRIDINE_REDOX_1"/>
    <property type="match status" value="1"/>
</dbReference>
<keyword evidence="3 12" id="KW-0285">Flavoprotein</keyword>
<comment type="similarity">
    <text evidence="1 12">Belongs to the class-I pyridine nucleotide-disulfide oxidoreductase family.</text>
</comment>
<keyword evidence="10" id="KW-0520">NAD</keyword>
<keyword evidence="5" id="KW-0521">NADP</keyword>
<evidence type="ECO:0000313" key="15">
    <source>
        <dbReference type="EMBL" id="QKM60437.1"/>
    </source>
</evidence>
<dbReference type="Pfam" id="PF07992">
    <property type="entry name" value="Pyr_redox_2"/>
    <property type="match status" value="1"/>
</dbReference>
<evidence type="ECO:0000256" key="11">
    <source>
        <dbReference type="PIRSR" id="PIRSR000350-4"/>
    </source>
</evidence>
<feature type="disulfide bond" description="Redox-active" evidence="11">
    <location>
        <begin position="45"/>
        <end position="50"/>
    </location>
</feature>
<evidence type="ECO:0000256" key="9">
    <source>
        <dbReference type="PIRSR" id="PIRSR000350-2"/>
    </source>
</evidence>
<feature type="binding site" evidence="10">
    <location>
        <position position="311"/>
    </location>
    <ligand>
        <name>FAD</name>
        <dbReference type="ChEBI" id="CHEBI:57692"/>
    </ligand>
</feature>
<keyword evidence="8 12" id="KW-0676">Redox-active center</keyword>
<feature type="domain" description="FAD/NAD(P)-binding" evidence="14">
    <location>
        <begin position="9"/>
        <end position="326"/>
    </location>
</feature>
<keyword evidence="4 10" id="KW-0274">FAD</keyword>
<evidence type="ECO:0000256" key="5">
    <source>
        <dbReference type="ARBA" id="ARBA00022857"/>
    </source>
</evidence>
<dbReference type="PANTHER" id="PTHR42737">
    <property type="entry name" value="GLUTATHIONE REDUCTASE"/>
    <property type="match status" value="1"/>
</dbReference>
<dbReference type="InterPro" id="IPR023753">
    <property type="entry name" value="FAD/NAD-binding_dom"/>
</dbReference>
<feature type="domain" description="Pyridine nucleotide-disulphide oxidoreductase dimerisation" evidence="13">
    <location>
        <begin position="346"/>
        <end position="454"/>
    </location>
</feature>
<dbReference type="GO" id="GO:0005829">
    <property type="term" value="C:cytosol"/>
    <property type="evidence" value="ECO:0007669"/>
    <property type="project" value="TreeGrafter"/>
</dbReference>
<dbReference type="RefSeq" id="WP_173960199.1">
    <property type="nucleotide sequence ID" value="NZ_CBCSCC010000002.1"/>
</dbReference>
<keyword evidence="16" id="KW-1185">Reference proteome</keyword>
<dbReference type="GO" id="GO:0034599">
    <property type="term" value="P:cellular response to oxidative stress"/>
    <property type="evidence" value="ECO:0007669"/>
    <property type="project" value="TreeGrafter"/>
</dbReference>
<dbReference type="SUPFAM" id="SSF51905">
    <property type="entry name" value="FAD/NAD(P)-binding domain"/>
    <property type="match status" value="1"/>
</dbReference>
<evidence type="ECO:0000259" key="14">
    <source>
        <dbReference type="Pfam" id="PF07992"/>
    </source>
</evidence>
<proteinExistence type="inferred from homology"/>